<dbReference type="SUPFAM" id="SSF53098">
    <property type="entry name" value="Ribonuclease H-like"/>
    <property type="match status" value="1"/>
</dbReference>
<sequence length="355" mass="40270">MKEVFVLMQEQLTISRRKGHHLTEIERGIIAALHAAGASNRAIAKSIGVCPQTINNELRRGQTRQVKRVNGKLRPFSKYLPDAAHTRYLMNRLRCHRSSKFDQCQAFLNYFVEHFKADDWSPDEAVGRAKHDCKFLAEEMVSTSTLYHYIDAQLLEIRNIDLTEKTQRRIAHHYIPKNKKRLGPGIEERSQAANDRSEFGHFEIDTIVGKRNGHESVVLNLIERQTRTAILRLIDGRDADSVAYAMQDIKRQYGHLIRSITADNGPEFSTLAAVMADTAPVYFAHPYTSCERGTNEVHNRMIRRDLPKGLSLDTVSPARIATIQAKLNGSPRRLLDYDTPAERFAIAAGSAQRLA</sequence>
<evidence type="ECO:0000259" key="2">
    <source>
        <dbReference type="PROSITE" id="PS50994"/>
    </source>
</evidence>
<dbReference type="GO" id="GO:0005829">
    <property type="term" value="C:cytosol"/>
    <property type="evidence" value="ECO:0007669"/>
    <property type="project" value="TreeGrafter"/>
</dbReference>
<dbReference type="Proteomes" id="UP000051580">
    <property type="component" value="Unassembled WGS sequence"/>
</dbReference>
<dbReference type="PROSITE" id="PS50994">
    <property type="entry name" value="INTEGRASE"/>
    <property type="match status" value="1"/>
</dbReference>
<dbReference type="GO" id="GO:0032196">
    <property type="term" value="P:transposition"/>
    <property type="evidence" value="ECO:0007669"/>
    <property type="project" value="TreeGrafter"/>
</dbReference>
<dbReference type="PATRIC" id="fig|1423753.3.peg.1951"/>
<dbReference type="Pfam" id="PF13936">
    <property type="entry name" value="HTH_38"/>
    <property type="match status" value="1"/>
</dbReference>
<dbReference type="InterPro" id="IPR036397">
    <property type="entry name" value="RNaseH_sf"/>
</dbReference>
<evidence type="ECO:0000313" key="4">
    <source>
        <dbReference type="Proteomes" id="UP000051580"/>
    </source>
</evidence>
<dbReference type="Gene3D" id="3.30.420.10">
    <property type="entry name" value="Ribonuclease H-like superfamily/Ribonuclease H"/>
    <property type="match status" value="1"/>
</dbReference>
<accession>A0A0R1UTC3</accession>
<dbReference type="PANTHER" id="PTHR10948:SF23">
    <property type="entry name" value="TRANSPOSASE INSI FOR INSERTION SEQUENCE ELEMENT IS30A-RELATED"/>
    <property type="match status" value="1"/>
</dbReference>
<dbReference type="EMBL" id="AZFS01000035">
    <property type="protein sequence ID" value="KRL96399.1"/>
    <property type="molecule type" value="Genomic_DNA"/>
</dbReference>
<comment type="caution">
    <text evidence="3">The sequence shown here is derived from an EMBL/GenBank/DDBJ whole genome shotgun (WGS) entry which is preliminary data.</text>
</comment>
<keyword evidence="1" id="KW-0233">DNA recombination</keyword>
<dbReference type="InterPro" id="IPR051917">
    <property type="entry name" value="Transposase-Integrase"/>
</dbReference>
<proteinExistence type="predicted"/>
<dbReference type="GO" id="GO:0006310">
    <property type="term" value="P:DNA recombination"/>
    <property type="evidence" value="ECO:0007669"/>
    <property type="project" value="UniProtKB-KW"/>
</dbReference>
<name>A0A0R1UTC3_9LACO</name>
<evidence type="ECO:0000256" key="1">
    <source>
        <dbReference type="ARBA" id="ARBA00023172"/>
    </source>
</evidence>
<gene>
    <name evidence="3" type="ORF">FD28_GL001858</name>
</gene>
<organism evidence="3 4">
    <name type="scientific">Levilactobacillus hammesii DSM 16381</name>
    <dbReference type="NCBI Taxonomy" id="1423753"/>
    <lineage>
        <taxon>Bacteria</taxon>
        <taxon>Bacillati</taxon>
        <taxon>Bacillota</taxon>
        <taxon>Bacilli</taxon>
        <taxon>Lactobacillales</taxon>
        <taxon>Lactobacillaceae</taxon>
        <taxon>Levilactobacillus</taxon>
    </lineage>
</organism>
<dbReference type="PANTHER" id="PTHR10948">
    <property type="entry name" value="TRANSPOSASE"/>
    <property type="match status" value="1"/>
</dbReference>
<dbReference type="RefSeq" id="WP_235806832.1">
    <property type="nucleotide sequence ID" value="NZ_AZFS01000035.1"/>
</dbReference>
<protein>
    <submittedName>
        <fullName evidence="3">Integrase core domain protein</fullName>
    </submittedName>
</protein>
<dbReference type="GO" id="GO:0003676">
    <property type="term" value="F:nucleic acid binding"/>
    <property type="evidence" value="ECO:0007669"/>
    <property type="project" value="InterPro"/>
</dbReference>
<dbReference type="Gene3D" id="1.10.10.60">
    <property type="entry name" value="Homeodomain-like"/>
    <property type="match status" value="1"/>
</dbReference>
<feature type="domain" description="Integrase catalytic" evidence="2">
    <location>
        <begin position="180"/>
        <end position="348"/>
    </location>
</feature>
<dbReference type="GO" id="GO:0004803">
    <property type="term" value="F:transposase activity"/>
    <property type="evidence" value="ECO:0007669"/>
    <property type="project" value="TreeGrafter"/>
</dbReference>
<dbReference type="InterPro" id="IPR012337">
    <property type="entry name" value="RNaseH-like_sf"/>
</dbReference>
<evidence type="ECO:0000313" key="3">
    <source>
        <dbReference type="EMBL" id="KRL96399.1"/>
    </source>
</evidence>
<dbReference type="AlphaFoldDB" id="A0A0R1UTC3"/>
<dbReference type="InterPro" id="IPR053392">
    <property type="entry name" value="Transposase_IS30-like"/>
</dbReference>
<reference evidence="3 4" key="1">
    <citation type="journal article" date="2015" name="Genome Announc.">
        <title>Expanding the biotechnology potential of lactobacilli through comparative genomics of 213 strains and associated genera.</title>
        <authorList>
            <person name="Sun Z."/>
            <person name="Harris H.M."/>
            <person name="McCann A."/>
            <person name="Guo C."/>
            <person name="Argimon S."/>
            <person name="Zhang W."/>
            <person name="Yang X."/>
            <person name="Jeffery I.B."/>
            <person name="Cooney J.C."/>
            <person name="Kagawa T.F."/>
            <person name="Liu W."/>
            <person name="Song Y."/>
            <person name="Salvetti E."/>
            <person name="Wrobel A."/>
            <person name="Rasinkangas P."/>
            <person name="Parkhill J."/>
            <person name="Rea M.C."/>
            <person name="O'Sullivan O."/>
            <person name="Ritari J."/>
            <person name="Douillard F.P."/>
            <person name="Paul Ross R."/>
            <person name="Yang R."/>
            <person name="Briner A.E."/>
            <person name="Felis G.E."/>
            <person name="de Vos W.M."/>
            <person name="Barrangou R."/>
            <person name="Klaenhammer T.R."/>
            <person name="Caufield P.W."/>
            <person name="Cui Y."/>
            <person name="Zhang H."/>
            <person name="O'Toole P.W."/>
        </authorList>
    </citation>
    <scope>NUCLEOTIDE SEQUENCE [LARGE SCALE GENOMIC DNA]</scope>
    <source>
        <strain evidence="3 4">DSM 16381</strain>
    </source>
</reference>
<dbReference type="InterPro" id="IPR025246">
    <property type="entry name" value="IS30-like_HTH"/>
</dbReference>
<dbReference type="NCBIfam" id="NF033563">
    <property type="entry name" value="transpos_IS30"/>
    <property type="match status" value="1"/>
</dbReference>
<keyword evidence="4" id="KW-1185">Reference proteome</keyword>
<dbReference type="InterPro" id="IPR001584">
    <property type="entry name" value="Integrase_cat-core"/>
</dbReference>
<dbReference type="GO" id="GO:0015074">
    <property type="term" value="P:DNA integration"/>
    <property type="evidence" value="ECO:0007669"/>
    <property type="project" value="InterPro"/>
</dbReference>